<dbReference type="InterPro" id="IPR000182">
    <property type="entry name" value="GNAT_dom"/>
</dbReference>
<dbReference type="GO" id="GO:0016747">
    <property type="term" value="F:acyltransferase activity, transferring groups other than amino-acyl groups"/>
    <property type="evidence" value="ECO:0007669"/>
    <property type="project" value="InterPro"/>
</dbReference>
<dbReference type="Proteomes" id="UP000352698">
    <property type="component" value="Unassembled WGS sequence"/>
</dbReference>
<keyword evidence="1" id="KW-0808">Transferase</keyword>
<evidence type="ECO:0000313" key="2">
    <source>
        <dbReference type="Proteomes" id="UP000352698"/>
    </source>
</evidence>
<protein>
    <submittedName>
        <fullName evidence="1">GNAT family acetyltransferase</fullName>
    </submittedName>
</protein>
<gene>
    <name evidence="1" type="ORF">NCTC12204_00696</name>
</gene>
<organism evidence="1 2">
    <name type="scientific">Enterococcus hirae</name>
    <dbReference type="NCBI Taxonomy" id="1354"/>
    <lineage>
        <taxon>Bacteria</taxon>
        <taxon>Bacillati</taxon>
        <taxon>Bacillota</taxon>
        <taxon>Bacilli</taxon>
        <taxon>Lactobacillales</taxon>
        <taxon>Enterococcaceae</taxon>
        <taxon>Enterococcus</taxon>
    </lineage>
</organism>
<dbReference type="Pfam" id="PF00583">
    <property type="entry name" value="Acetyltransf_1"/>
    <property type="match status" value="1"/>
</dbReference>
<dbReference type="SUPFAM" id="SSF55729">
    <property type="entry name" value="Acyl-CoA N-acyltransferases (Nat)"/>
    <property type="match status" value="1"/>
</dbReference>
<dbReference type="PROSITE" id="PS51186">
    <property type="entry name" value="GNAT"/>
    <property type="match status" value="1"/>
</dbReference>
<accession>A0A449E556</accession>
<dbReference type="Gene3D" id="3.40.630.30">
    <property type="match status" value="1"/>
</dbReference>
<dbReference type="InterPro" id="IPR016181">
    <property type="entry name" value="Acyl_CoA_acyltransferase"/>
</dbReference>
<sequence>MLDKHVPYAEIWMTRPLSDSLPTQSLATGYHFEYYRLGDETEWARIEQSVGEFATETEALAYFQRAFLPYQEELQQRMLFVVTDTGEKIATCTAWFKKRRDGSYPLFHWLAVDPRHQGKGIAKALTIEVLRIFQKLVSHGPVYLHTQTWSHPAIQLYQKLGFTIIAENFDGRPNSEYPLAMDTLEKLNINAKKD</sequence>
<comment type="caution">
    <text evidence="1">The sequence shown here is derived from an EMBL/GenBank/DDBJ whole genome shotgun (WGS) entry which is preliminary data.</text>
</comment>
<dbReference type="RefSeq" id="WP_010738299.1">
    <property type="nucleotide sequence ID" value="NZ_AP027299.1"/>
</dbReference>
<dbReference type="EMBL" id="CABEEP010000001">
    <property type="protein sequence ID" value="VTQ60858.1"/>
    <property type="molecule type" value="Genomic_DNA"/>
</dbReference>
<dbReference type="CDD" id="cd04301">
    <property type="entry name" value="NAT_SF"/>
    <property type="match status" value="1"/>
</dbReference>
<dbReference type="AlphaFoldDB" id="A0A449E556"/>
<name>A0A449E556_ENTHR</name>
<evidence type="ECO:0000313" key="1">
    <source>
        <dbReference type="EMBL" id="VTQ60858.1"/>
    </source>
</evidence>
<proteinExistence type="predicted"/>
<reference evidence="1 2" key="1">
    <citation type="submission" date="2019-05" db="EMBL/GenBank/DDBJ databases">
        <authorList>
            <consortium name="Pathogen Informatics"/>
        </authorList>
    </citation>
    <scope>NUCLEOTIDE SEQUENCE [LARGE SCALE GENOMIC DNA]</scope>
    <source>
        <strain evidence="1 2">NCTC12204</strain>
    </source>
</reference>